<evidence type="ECO:0000313" key="2">
    <source>
        <dbReference type="EMBL" id="UJO22854.1"/>
    </source>
</evidence>
<reference evidence="2" key="1">
    <citation type="submission" date="2021-12" db="EMBL/GenBank/DDBJ databases">
        <authorList>
            <person name="Zaccaron A."/>
            <person name="Stergiopoulos I."/>
        </authorList>
    </citation>
    <scope>NUCLEOTIDE SEQUENCE</scope>
    <source>
        <strain evidence="2">Race5_Kim</strain>
    </source>
</reference>
<dbReference type="Proteomes" id="UP000756132">
    <property type="component" value="Chromosome 10"/>
</dbReference>
<evidence type="ECO:0000256" key="1">
    <source>
        <dbReference type="SAM" id="Phobius"/>
    </source>
</evidence>
<dbReference type="RefSeq" id="XP_047767220.1">
    <property type="nucleotide sequence ID" value="XM_047910861.1"/>
</dbReference>
<organism evidence="2 3">
    <name type="scientific">Passalora fulva</name>
    <name type="common">Tomato leaf mold</name>
    <name type="synonym">Cladosporium fulvum</name>
    <dbReference type="NCBI Taxonomy" id="5499"/>
    <lineage>
        <taxon>Eukaryota</taxon>
        <taxon>Fungi</taxon>
        <taxon>Dikarya</taxon>
        <taxon>Ascomycota</taxon>
        <taxon>Pezizomycotina</taxon>
        <taxon>Dothideomycetes</taxon>
        <taxon>Dothideomycetidae</taxon>
        <taxon>Mycosphaerellales</taxon>
        <taxon>Mycosphaerellaceae</taxon>
        <taxon>Fulvia</taxon>
    </lineage>
</organism>
<feature type="transmembrane region" description="Helical" evidence="1">
    <location>
        <begin position="388"/>
        <end position="418"/>
    </location>
</feature>
<dbReference type="KEGG" id="ffu:CLAFUR5_11713"/>
<sequence length="540" mass="60955">MRIVSTGQQKTGLASFLEHIGIPLLCLFGVALSTGLFFDRYCPQYSIQSSGSYDFSCAADGTVIYPLGGCRNQCWNPKLFLSITLASGKLTFPQAKAVDICWDLVVGRGGQMLLSVLTYPVIRKSLITLLEKRPLRMPLVTSLTFEHFSMRSWWALTKNLVHSWSWRLFGYLYVVIYLLAFGTLVSAMTGYQANMAPFYRADGNLMDYSKVQVVEASVILDADRVGLEPTVTVYSSQRDPNYPLWNYTALASTYCHTYSFYRRAENRSNGTLYSNDTSYGVFYVANYPADFEEPSDLFSIDWVVNETATEARLGSSYKGRKTESPVRYIDCTTSNITLGNQTYSLPAPPLDSRPQGQLYLDENGKILDQRWLHTSEVSSCQTTETYQWGFSSLLLFTFCMSTIVFLSVLMAINIDIWLNSQVNRMKQTFSLHRDILDYANEIRAELGGKVDDMPPKDLDSSMDVLGAEASASAYEYPPSRAQVYRKEHTPRLRRLGSELRAGHTYSMAETKRSLGLSYGPVRKVSTFEGYDESLRAYDMT</sequence>
<protein>
    <submittedName>
        <fullName evidence="2">Uncharacterized protein</fullName>
    </submittedName>
</protein>
<dbReference type="GeneID" id="71991591"/>
<dbReference type="OrthoDB" id="3903561at2759"/>
<proteinExistence type="predicted"/>
<keyword evidence="3" id="KW-1185">Reference proteome</keyword>
<dbReference type="EMBL" id="CP090172">
    <property type="protein sequence ID" value="UJO22854.1"/>
    <property type="molecule type" value="Genomic_DNA"/>
</dbReference>
<dbReference type="OMA" id="MAINIDI"/>
<accession>A0A9Q8UUE2</accession>
<feature type="transmembrane region" description="Helical" evidence="1">
    <location>
        <begin position="168"/>
        <end position="191"/>
    </location>
</feature>
<keyword evidence="1" id="KW-0812">Transmembrane</keyword>
<feature type="transmembrane region" description="Helical" evidence="1">
    <location>
        <begin position="20"/>
        <end position="38"/>
    </location>
</feature>
<keyword evidence="1" id="KW-0472">Membrane</keyword>
<reference evidence="2" key="2">
    <citation type="journal article" date="2022" name="Microb. Genom.">
        <title>A chromosome-scale genome assembly of the tomato pathogen Cladosporium fulvum reveals a compartmentalized genome architecture and the presence of a dispensable chromosome.</title>
        <authorList>
            <person name="Zaccaron A.Z."/>
            <person name="Chen L.H."/>
            <person name="Samaras A."/>
            <person name="Stergiopoulos I."/>
        </authorList>
    </citation>
    <scope>NUCLEOTIDE SEQUENCE</scope>
    <source>
        <strain evidence="2">Race5_Kim</strain>
    </source>
</reference>
<evidence type="ECO:0000313" key="3">
    <source>
        <dbReference type="Proteomes" id="UP000756132"/>
    </source>
</evidence>
<gene>
    <name evidence="2" type="ORF">CLAFUR5_11713</name>
</gene>
<keyword evidence="1" id="KW-1133">Transmembrane helix</keyword>
<dbReference type="AlphaFoldDB" id="A0A9Q8UUE2"/>
<name>A0A9Q8UUE2_PASFU</name>